<proteinExistence type="predicted"/>
<organism evidence="1 2">
    <name type="scientific">Pleuronectes platessa</name>
    <name type="common">European plaice</name>
    <dbReference type="NCBI Taxonomy" id="8262"/>
    <lineage>
        <taxon>Eukaryota</taxon>
        <taxon>Metazoa</taxon>
        <taxon>Chordata</taxon>
        <taxon>Craniata</taxon>
        <taxon>Vertebrata</taxon>
        <taxon>Euteleostomi</taxon>
        <taxon>Actinopterygii</taxon>
        <taxon>Neopterygii</taxon>
        <taxon>Teleostei</taxon>
        <taxon>Neoteleostei</taxon>
        <taxon>Acanthomorphata</taxon>
        <taxon>Carangaria</taxon>
        <taxon>Pleuronectiformes</taxon>
        <taxon>Pleuronectoidei</taxon>
        <taxon>Pleuronectidae</taxon>
        <taxon>Pleuronectes</taxon>
    </lineage>
</organism>
<keyword evidence="2" id="KW-1185">Reference proteome</keyword>
<protein>
    <submittedName>
        <fullName evidence="1">Uncharacterized protein</fullName>
    </submittedName>
</protein>
<accession>A0A9N7YIJ2</accession>
<dbReference type="AlphaFoldDB" id="A0A9N7YIJ2"/>
<dbReference type="Proteomes" id="UP001153269">
    <property type="component" value="Unassembled WGS sequence"/>
</dbReference>
<evidence type="ECO:0000313" key="2">
    <source>
        <dbReference type="Proteomes" id="UP001153269"/>
    </source>
</evidence>
<comment type="caution">
    <text evidence="1">The sequence shown here is derived from an EMBL/GenBank/DDBJ whole genome shotgun (WGS) entry which is preliminary data.</text>
</comment>
<name>A0A9N7YIJ2_PLEPL</name>
<evidence type="ECO:0000313" key="1">
    <source>
        <dbReference type="EMBL" id="CAB1426751.1"/>
    </source>
</evidence>
<reference evidence="1" key="1">
    <citation type="submission" date="2020-03" db="EMBL/GenBank/DDBJ databases">
        <authorList>
            <person name="Weist P."/>
        </authorList>
    </citation>
    <scope>NUCLEOTIDE SEQUENCE</scope>
</reference>
<gene>
    <name evidence="1" type="ORF">PLEPLA_LOCUS14689</name>
</gene>
<sequence>MSSAALPPLCRVNFTAGVVIDESLSILTSIGSECCGGALPLIGASRQSASAVSFVLETRYEGGGGTASSAPPPPTTRFSLYIRFKMHEGTPRHGGNVSITQAERSGTDRSVSQMLDFRVAVDVVGVMEAD</sequence>
<dbReference type="EMBL" id="CADEAL010000913">
    <property type="protein sequence ID" value="CAB1426751.1"/>
    <property type="molecule type" value="Genomic_DNA"/>
</dbReference>